<evidence type="ECO:0000313" key="5">
    <source>
        <dbReference type="Proteomes" id="UP001371305"/>
    </source>
</evidence>
<dbReference type="InterPro" id="IPR011990">
    <property type="entry name" value="TPR-like_helical_dom_sf"/>
</dbReference>
<dbReference type="Pfam" id="PF08238">
    <property type="entry name" value="Sel1"/>
    <property type="match status" value="8"/>
</dbReference>
<dbReference type="RefSeq" id="WP_341404878.1">
    <property type="nucleotide sequence ID" value="NZ_JBBUKT010000004.1"/>
</dbReference>
<evidence type="ECO:0000259" key="3">
    <source>
        <dbReference type="Pfam" id="PF23310"/>
    </source>
</evidence>
<protein>
    <recommendedName>
        <fullName evidence="3">At2g35280-like TPR domain-containing protein</fullName>
    </recommendedName>
</protein>
<dbReference type="Proteomes" id="UP001371305">
    <property type="component" value="Unassembled WGS sequence"/>
</dbReference>
<dbReference type="SMART" id="SM00671">
    <property type="entry name" value="SEL1"/>
    <property type="match status" value="9"/>
</dbReference>
<dbReference type="Gene3D" id="1.25.40.10">
    <property type="entry name" value="Tetratricopeptide repeat domain"/>
    <property type="match status" value="2"/>
</dbReference>
<organism evidence="4 5">
    <name type="scientific">Luteolibacter soli</name>
    <dbReference type="NCBI Taxonomy" id="3135280"/>
    <lineage>
        <taxon>Bacteria</taxon>
        <taxon>Pseudomonadati</taxon>
        <taxon>Verrucomicrobiota</taxon>
        <taxon>Verrucomicrobiia</taxon>
        <taxon>Verrucomicrobiales</taxon>
        <taxon>Verrucomicrobiaceae</taxon>
        <taxon>Luteolibacter</taxon>
    </lineage>
</organism>
<comment type="caution">
    <text evidence="4">The sequence shown here is derived from an EMBL/GenBank/DDBJ whole genome shotgun (WGS) entry which is preliminary data.</text>
</comment>
<keyword evidence="2" id="KW-0732">Signal</keyword>
<sequence length="539" mass="57061">MTAKTLLLALAFATVVSTSAPAAISLGTDAPATVPEIADGPAKAALDAFREGRHNVGVDLAKPLAEKGNADALFLLGFAAETGQGMPASRDAALENYKKAAAAGNKDATYRRALILLNSKEEKDRQEGREALESAAKTDPANAGRILGEAWLRGLLSEKADYDKASEWWNKASNAGDTPSILLLARLHEGAFGFKEKADAKKSLEFYQKAAALGDASAFIPLGSRLLNGEESIRNEKEGREWLAKAIEKEQWAAYLALGDFEENVKKNEKEALANYKKGADKAQPDCLLRVAGFYFDGKGGLEKSEEKGREQLVKAAEAGNAMAALEMASRLSKEEKPDMMSVYKYLLSAANTGMPVAQNEIGLLYVSGNMGLSDPTAAVAWFTAAAKAGHAAAQNNLGTLYERGMGVPVDYNNAGQLYSLAANQGHAAATTGLARLHATGHGTDQNLPKAWALASLAIERGDDKEAKTLLGDLTSKMSGDQLIEGKKELETLKKPAEPKSADDKPAAPIKPAAGKKEAVTPAIEVPAPDAPKEKKKGE</sequence>
<dbReference type="Pfam" id="PF23310">
    <property type="entry name" value="TPR_27"/>
    <property type="match status" value="1"/>
</dbReference>
<reference evidence="4 5" key="1">
    <citation type="submission" date="2024-04" db="EMBL/GenBank/DDBJ databases">
        <title>Luteolibacter sp. isolated from soil.</title>
        <authorList>
            <person name="An J."/>
        </authorList>
    </citation>
    <scope>NUCLEOTIDE SEQUENCE [LARGE SCALE GENOMIC DNA]</scope>
    <source>
        <strain evidence="4 5">Y139</strain>
    </source>
</reference>
<evidence type="ECO:0000313" key="4">
    <source>
        <dbReference type="EMBL" id="MEK7951276.1"/>
    </source>
</evidence>
<dbReference type="EMBL" id="JBBUKT010000004">
    <property type="protein sequence ID" value="MEK7951276.1"/>
    <property type="molecule type" value="Genomic_DNA"/>
</dbReference>
<dbReference type="InterPro" id="IPR050767">
    <property type="entry name" value="Sel1_AlgK"/>
</dbReference>
<feature type="domain" description="At2g35280-like TPR" evidence="3">
    <location>
        <begin position="66"/>
        <end position="137"/>
    </location>
</feature>
<feature type="chain" id="PRO_5045255454" description="At2g35280-like TPR domain-containing protein" evidence="2">
    <location>
        <begin position="23"/>
        <end position="539"/>
    </location>
</feature>
<dbReference type="InterPro" id="IPR006597">
    <property type="entry name" value="Sel1-like"/>
</dbReference>
<keyword evidence="5" id="KW-1185">Reference proteome</keyword>
<dbReference type="PANTHER" id="PTHR11102:SF160">
    <property type="entry name" value="ERAD-ASSOCIATED E3 UBIQUITIN-PROTEIN LIGASE COMPONENT HRD3"/>
    <property type="match status" value="1"/>
</dbReference>
<feature type="signal peptide" evidence="2">
    <location>
        <begin position="1"/>
        <end position="22"/>
    </location>
</feature>
<name>A0ABU9AUE6_9BACT</name>
<evidence type="ECO:0000256" key="2">
    <source>
        <dbReference type="SAM" id="SignalP"/>
    </source>
</evidence>
<dbReference type="PANTHER" id="PTHR11102">
    <property type="entry name" value="SEL-1-LIKE PROTEIN"/>
    <property type="match status" value="1"/>
</dbReference>
<proteinExistence type="predicted"/>
<accession>A0ABU9AUE6</accession>
<feature type="region of interest" description="Disordered" evidence="1">
    <location>
        <begin position="490"/>
        <end position="539"/>
    </location>
</feature>
<dbReference type="InterPro" id="IPR057136">
    <property type="entry name" value="At2g35280_TPR_dom"/>
</dbReference>
<gene>
    <name evidence="4" type="ORF">WKV53_12235</name>
</gene>
<feature type="compositionally biased region" description="Basic and acidic residues" evidence="1">
    <location>
        <begin position="490"/>
        <end position="506"/>
    </location>
</feature>
<dbReference type="SUPFAM" id="SSF81901">
    <property type="entry name" value="HCP-like"/>
    <property type="match status" value="3"/>
</dbReference>
<evidence type="ECO:0000256" key="1">
    <source>
        <dbReference type="SAM" id="MobiDB-lite"/>
    </source>
</evidence>